<name>A0A6P9F395_ZALCA</name>
<dbReference type="RefSeq" id="XP_035581625.1">
    <property type="nucleotide sequence ID" value="XM_035725732.1"/>
</dbReference>
<feature type="region of interest" description="Disordered" evidence="1">
    <location>
        <begin position="318"/>
        <end position="350"/>
    </location>
</feature>
<feature type="region of interest" description="Disordered" evidence="1">
    <location>
        <begin position="160"/>
        <end position="275"/>
    </location>
</feature>
<protein>
    <submittedName>
        <fullName evidence="3">Nascent polypeptide-associated complex subunit alpha, muscle-specific form-like</fullName>
    </submittedName>
</protein>
<accession>A0A6P9F395</accession>
<dbReference type="AlphaFoldDB" id="A0A6P9F395"/>
<feature type="compositionally biased region" description="Pro residues" evidence="1">
    <location>
        <begin position="113"/>
        <end position="142"/>
    </location>
</feature>
<sequence>MEGLPFLPAPDLRQKPCAPQTKTSAPRGLPTFRPMGQRPAEYVPQNLRKGVGRLLRVRPRQQRPEAPELTGQTQSQGTCVLCYLSADPQAPALPILRGRIWRGGGTQPDRPHPGFPGPPGFDPGFCTPPPATGGPGPSPLPTVPHSSLCILSVKPAGPGPAVCPPEGGPAPSAKAPRLSGDPDAAVRRTGRVAPSRPAAFPDSPWGPTSVLSSLRPPPRISPDAPTCGHPPRGGPQGRAAAGPEWLDLSGEEEGPGPSIWGPLPSAPGRGGRGSAGRRCPLAGSLGAAGMATWLLADPPHSVLLTGAFYLHAWRLPTETRPPTHGGPGVSQASEAEVGARHIRTPQEGVP</sequence>
<dbReference type="GeneID" id="118356564"/>
<reference evidence="3" key="1">
    <citation type="submission" date="2025-08" db="UniProtKB">
        <authorList>
            <consortium name="RefSeq"/>
        </authorList>
    </citation>
    <scope>IDENTIFICATION</scope>
    <source>
        <tissue evidence="3">Blood</tissue>
    </source>
</reference>
<dbReference type="KEGG" id="zca:118356564"/>
<keyword evidence="2" id="KW-1185">Reference proteome</keyword>
<feature type="region of interest" description="Disordered" evidence="1">
    <location>
        <begin position="1"/>
        <end position="45"/>
    </location>
</feature>
<evidence type="ECO:0000256" key="1">
    <source>
        <dbReference type="SAM" id="MobiDB-lite"/>
    </source>
</evidence>
<organism evidence="2 3">
    <name type="scientific">Zalophus californianus</name>
    <name type="common">California sealion</name>
    <dbReference type="NCBI Taxonomy" id="9704"/>
    <lineage>
        <taxon>Eukaryota</taxon>
        <taxon>Metazoa</taxon>
        <taxon>Chordata</taxon>
        <taxon>Craniata</taxon>
        <taxon>Vertebrata</taxon>
        <taxon>Euteleostomi</taxon>
        <taxon>Mammalia</taxon>
        <taxon>Eutheria</taxon>
        <taxon>Laurasiatheria</taxon>
        <taxon>Carnivora</taxon>
        <taxon>Caniformia</taxon>
        <taxon>Pinnipedia</taxon>
        <taxon>Otariidae</taxon>
        <taxon>Zalophus</taxon>
    </lineage>
</organism>
<proteinExistence type="predicted"/>
<evidence type="ECO:0000313" key="3">
    <source>
        <dbReference type="RefSeq" id="XP_035581625.1"/>
    </source>
</evidence>
<evidence type="ECO:0000313" key="2">
    <source>
        <dbReference type="Proteomes" id="UP000515165"/>
    </source>
</evidence>
<gene>
    <name evidence="3" type="primary">LOC118356564</name>
</gene>
<feature type="region of interest" description="Disordered" evidence="1">
    <location>
        <begin position="102"/>
        <end position="143"/>
    </location>
</feature>
<dbReference type="Proteomes" id="UP000515165">
    <property type="component" value="Chromosome X"/>
</dbReference>